<dbReference type="FunFam" id="1.20.140.10:FF:000004">
    <property type="entry name" value="Acyl-CoA dehydrogenase FadE25"/>
    <property type="match status" value="1"/>
</dbReference>
<evidence type="ECO:0000256" key="8">
    <source>
        <dbReference type="ARBA" id="ARBA00068311"/>
    </source>
</evidence>
<dbReference type="SUPFAM" id="SSF56645">
    <property type="entry name" value="Acyl-CoA dehydrogenase NM domain-like"/>
    <property type="match status" value="1"/>
</dbReference>
<dbReference type="Pfam" id="PF02771">
    <property type="entry name" value="Acyl-CoA_dh_N"/>
    <property type="match status" value="1"/>
</dbReference>
<evidence type="ECO:0000259" key="13">
    <source>
        <dbReference type="Pfam" id="PF02771"/>
    </source>
</evidence>
<dbReference type="PROSITE" id="PS00072">
    <property type="entry name" value="ACYL_COA_DH_1"/>
    <property type="match status" value="1"/>
</dbReference>
<dbReference type="PIRSF" id="PIRSF016578">
    <property type="entry name" value="HsaA"/>
    <property type="match status" value="1"/>
</dbReference>
<keyword evidence="3 10" id="KW-0285">Flavoprotein</keyword>
<dbReference type="InterPro" id="IPR037069">
    <property type="entry name" value="AcylCoA_DH/ox_N_sf"/>
</dbReference>
<dbReference type="InterPro" id="IPR006091">
    <property type="entry name" value="Acyl-CoA_Oxase/DH_mid-dom"/>
</dbReference>
<evidence type="ECO:0000256" key="10">
    <source>
        <dbReference type="RuleBase" id="RU362125"/>
    </source>
</evidence>
<keyword evidence="4 10" id="KW-0274">FAD</keyword>
<dbReference type="PANTHER" id="PTHR43884:SF12">
    <property type="entry name" value="ISOVALERYL-COA DEHYDROGENASE, MITOCHONDRIAL-RELATED"/>
    <property type="match status" value="1"/>
</dbReference>
<dbReference type="InterPro" id="IPR006089">
    <property type="entry name" value="Acyl-CoA_DH_CS"/>
</dbReference>
<evidence type="ECO:0000256" key="5">
    <source>
        <dbReference type="ARBA" id="ARBA00023002"/>
    </source>
</evidence>
<keyword evidence="5 10" id="KW-0560">Oxidoreductase</keyword>
<evidence type="ECO:0000256" key="7">
    <source>
        <dbReference type="ARBA" id="ARBA00066461"/>
    </source>
</evidence>
<evidence type="ECO:0000256" key="9">
    <source>
        <dbReference type="ARBA" id="ARBA00075603"/>
    </source>
</evidence>
<evidence type="ECO:0000256" key="6">
    <source>
        <dbReference type="ARBA" id="ARBA00052938"/>
    </source>
</evidence>
<evidence type="ECO:0000256" key="3">
    <source>
        <dbReference type="ARBA" id="ARBA00022630"/>
    </source>
</evidence>
<dbReference type="EC" id="3.13.1.4" evidence="7"/>
<dbReference type="Pfam" id="PF02770">
    <property type="entry name" value="Acyl-CoA_dh_M"/>
    <property type="match status" value="1"/>
</dbReference>
<dbReference type="EMBL" id="CP000390">
    <property type="protein sequence ID" value="ABG64652.1"/>
    <property type="molecule type" value="Genomic_DNA"/>
</dbReference>
<dbReference type="GO" id="GO:0003995">
    <property type="term" value="F:acyl-CoA dehydrogenase activity"/>
    <property type="evidence" value="ECO:0007669"/>
    <property type="project" value="InterPro"/>
</dbReference>
<dbReference type="AlphaFoldDB" id="Q11D73"/>
<dbReference type="Pfam" id="PF00441">
    <property type="entry name" value="Acyl-CoA_dh_1"/>
    <property type="match status" value="1"/>
</dbReference>
<organism evidence="14">
    <name type="scientific">Chelativorans sp. (strain BNC1)</name>
    <dbReference type="NCBI Taxonomy" id="266779"/>
    <lineage>
        <taxon>Bacteria</taxon>
        <taxon>Pseudomonadati</taxon>
        <taxon>Pseudomonadota</taxon>
        <taxon>Alphaproteobacteria</taxon>
        <taxon>Hyphomicrobiales</taxon>
        <taxon>Phyllobacteriaceae</taxon>
        <taxon>Chelativorans</taxon>
    </lineage>
</organism>
<accession>Q11D73</accession>
<reference evidence="14" key="1">
    <citation type="submission" date="2006-06" db="EMBL/GenBank/DDBJ databases">
        <title>Complete sequence of chromosome of Chelativorans sp. BNC1.</title>
        <authorList>
            <consortium name="US DOE Joint Genome Institute"/>
            <person name="Copeland A."/>
            <person name="Lucas S."/>
            <person name="Lapidus A."/>
            <person name="Barry K."/>
            <person name="Detter J.C."/>
            <person name="Glavina del Rio T."/>
            <person name="Hammon N."/>
            <person name="Israni S."/>
            <person name="Dalin E."/>
            <person name="Tice H."/>
            <person name="Pitluck S."/>
            <person name="Chertkov O."/>
            <person name="Brettin T."/>
            <person name="Bruce D."/>
            <person name="Han C."/>
            <person name="Tapia R."/>
            <person name="Gilna P."/>
            <person name="Schmutz J."/>
            <person name="Larimer F."/>
            <person name="Land M."/>
            <person name="Hauser L."/>
            <person name="Kyrpides N."/>
            <person name="Mikhailova N."/>
            <person name="Richardson P."/>
        </authorList>
    </citation>
    <scope>NUCLEOTIDE SEQUENCE</scope>
    <source>
        <strain evidence="14">BNC1</strain>
    </source>
</reference>
<feature type="domain" description="Acyl-CoA dehydrogenase/oxidase C-terminal" evidence="11">
    <location>
        <begin position="244"/>
        <end position="393"/>
    </location>
</feature>
<dbReference type="SUPFAM" id="SSF47203">
    <property type="entry name" value="Acyl-CoA dehydrogenase C-terminal domain-like"/>
    <property type="match status" value="1"/>
</dbReference>
<evidence type="ECO:0000256" key="4">
    <source>
        <dbReference type="ARBA" id="ARBA00022827"/>
    </source>
</evidence>
<dbReference type="STRING" id="266779.Meso_3281"/>
<dbReference type="PANTHER" id="PTHR43884">
    <property type="entry name" value="ACYL-COA DEHYDROGENASE"/>
    <property type="match status" value="1"/>
</dbReference>
<dbReference type="HOGENOM" id="CLU_018204_0_2_5"/>
<dbReference type="Gene3D" id="2.40.110.10">
    <property type="entry name" value="Butyryl-CoA Dehydrogenase, subunit A, domain 2"/>
    <property type="match status" value="1"/>
</dbReference>
<dbReference type="InterPro" id="IPR036250">
    <property type="entry name" value="AcylCo_DH-like_C"/>
</dbReference>
<evidence type="ECO:0000256" key="1">
    <source>
        <dbReference type="ARBA" id="ARBA00001974"/>
    </source>
</evidence>
<dbReference type="InterPro" id="IPR046373">
    <property type="entry name" value="Acyl-CoA_Oxase/DH_mid-dom_sf"/>
</dbReference>
<feature type="domain" description="Acyl-CoA dehydrogenase/oxidase N-terminal" evidence="13">
    <location>
        <begin position="19"/>
        <end position="131"/>
    </location>
</feature>
<dbReference type="InterPro" id="IPR009100">
    <property type="entry name" value="AcylCoA_DH/oxidase_NM_dom_sf"/>
</dbReference>
<dbReference type="FunFam" id="2.40.110.10:FF:000002">
    <property type="entry name" value="Acyl-CoA dehydrogenase fadE12"/>
    <property type="match status" value="1"/>
</dbReference>
<dbReference type="eggNOG" id="COG1960">
    <property type="taxonomic scope" value="Bacteria"/>
</dbReference>
<comment type="catalytic activity">
    <reaction evidence="6">
        <text>3-sulfinopropanoyl-CoA + H2O = propanoyl-CoA + sulfite + H(+)</text>
        <dbReference type="Rhea" id="RHEA:41624"/>
        <dbReference type="ChEBI" id="CHEBI:15377"/>
        <dbReference type="ChEBI" id="CHEBI:15378"/>
        <dbReference type="ChEBI" id="CHEBI:17359"/>
        <dbReference type="ChEBI" id="CHEBI:57392"/>
        <dbReference type="ChEBI" id="CHEBI:78349"/>
        <dbReference type="EC" id="3.13.1.4"/>
    </reaction>
    <physiologicalReaction direction="left-to-right" evidence="6">
        <dbReference type="Rhea" id="RHEA:41625"/>
    </physiologicalReaction>
</comment>
<dbReference type="PROSITE" id="PS00073">
    <property type="entry name" value="ACYL_COA_DH_2"/>
    <property type="match status" value="1"/>
</dbReference>
<dbReference type="KEGG" id="mes:Meso_3281"/>
<evidence type="ECO:0000313" key="14">
    <source>
        <dbReference type="EMBL" id="ABG64652.1"/>
    </source>
</evidence>
<name>Q11D73_CHESB</name>
<gene>
    <name evidence="14" type="ordered locus">Meso_3281</name>
</gene>
<evidence type="ECO:0000259" key="12">
    <source>
        <dbReference type="Pfam" id="PF02770"/>
    </source>
</evidence>
<evidence type="ECO:0000256" key="2">
    <source>
        <dbReference type="ARBA" id="ARBA00009347"/>
    </source>
</evidence>
<comment type="similarity">
    <text evidence="2 10">Belongs to the acyl-CoA dehydrogenase family.</text>
</comment>
<dbReference type="InterPro" id="IPR013786">
    <property type="entry name" value="AcylCoA_DH/ox_N"/>
</dbReference>
<feature type="domain" description="Acyl-CoA oxidase/dehydrogenase middle" evidence="12">
    <location>
        <begin position="135"/>
        <end position="231"/>
    </location>
</feature>
<comment type="cofactor">
    <cofactor evidence="1 10">
        <name>FAD</name>
        <dbReference type="ChEBI" id="CHEBI:57692"/>
    </cofactor>
</comment>
<proteinExistence type="inferred from homology"/>
<dbReference type="GO" id="GO:0050660">
    <property type="term" value="F:flavin adenine dinucleotide binding"/>
    <property type="evidence" value="ECO:0007669"/>
    <property type="project" value="InterPro"/>
</dbReference>
<dbReference type="Gene3D" id="1.10.540.10">
    <property type="entry name" value="Acyl-CoA dehydrogenase/oxidase, N-terminal domain"/>
    <property type="match status" value="1"/>
</dbReference>
<dbReference type="Gene3D" id="1.20.140.10">
    <property type="entry name" value="Butyryl-CoA Dehydrogenase, subunit A, domain 3"/>
    <property type="match status" value="1"/>
</dbReference>
<sequence length="395" mass="42810">MDELAEIAPAAGMVEDFLTAEQVAIREMARDVAENLVKPLAAQIDEDDAFPRELIEEFGRLGLIQLAVPEEFGGAGGRVTEMCLVREEISRVSASAAWLAGNNTAGGVMPLLLGSTEEMRRRYLPELATGKHLTCIAMSESDAGSDVSAIRTTAVRDGDHYVVNGTKTFISSGPVASFGTVLAKTGPVSAGKDAISSFFFDASWKGISVGKKDRKLGMRGTPTGEIRFEDVRIPASHILGGGEGRGFALAMKVLNRNRPTVGAFGCGIARGAADYALAYTKERRAFGRAVYDFQATRFAFADMYMQIEAARSLLYRTAYRLDSDPDAPETECLSAMAKCFASEMCMRVAISAMEQLGGHGYMVDHPLERMMRDAKALHFLEGTNQIARIVMMRDK</sequence>
<protein>
    <recommendedName>
        <fullName evidence="8">3-sulfinopropanoyl-CoA desulfinase</fullName>
        <ecNumber evidence="7">3.13.1.4</ecNumber>
    </recommendedName>
    <alternativeName>
        <fullName evidence="9">3-sulfinopropionyl coenzyme A desulfinase</fullName>
    </alternativeName>
</protein>
<evidence type="ECO:0000259" key="11">
    <source>
        <dbReference type="Pfam" id="PF00441"/>
    </source>
</evidence>
<dbReference type="InterPro" id="IPR009075">
    <property type="entry name" value="AcylCo_DH/oxidase_C"/>
</dbReference>